<evidence type="ECO:0000313" key="2">
    <source>
        <dbReference type="Proteomes" id="UP000325577"/>
    </source>
</evidence>
<sequence length="438" mass="50612">MAEHHTEIEDNILFVIEKDLEQLLPPSNSASIHRVPKEFRQSNEKHFTPTIISIGPLHAKEENLCPAHLLKLSYLKFFLTELQPGKTLKDLIQIIRGEEEKARLCYDVNIYIDTDDFVRMMVLDGCFILGLILEHPNMSIKTNDSQLGSAARHEPLSGPLLYDILKDLLLLENQLPFFVLTSLYKLVKRHENDHQTLVQKTLSLFQLIMPIDDVLFSRENGFEIKHLLHLVLLEFCPRRDHTKNETVELDMPRNIEPSWSSMKRASVLQLHGIKFKGNIGAVLTDAHFSGGVLELPRLVFQELTIPLFWNLLALDQCLDEKNHFFTSYAIFMDNLIDDENDIELLIDNGVIDPCLNDKQALVTLFNNLAVGVVAEIDLFQNLSTQVNRYCDFAWRPYRAYLVDNYYDVRWQVLNSILLFILTLTQTLFTVLAYHPKNE</sequence>
<dbReference type="Proteomes" id="UP000325577">
    <property type="component" value="Linkage Group LG4"/>
</dbReference>
<reference evidence="1 2" key="1">
    <citation type="submission" date="2019-09" db="EMBL/GenBank/DDBJ databases">
        <title>A chromosome-level genome assembly of the Chinese tupelo Nyssa sinensis.</title>
        <authorList>
            <person name="Yang X."/>
            <person name="Kang M."/>
            <person name="Yang Y."/>
            <person name="Xiong H."/>
            <person name="Wang M."/>
            <person name="Zhang Z."/>
            <person name="Wang Z."/>
            <person name="Wu H."/>
            <person name="Ma T."/>
            <person name="Liu J."/>
            <person name="Xi Z."/>
        </authorList>
    </citation>
    <scope>NUCLEOTIDE SEQUENCE [LARGE SCALE GENOMIC DNA]</scope>
    <source>
        <strain evidence="1">J267</strain>
        <tissue evidence="1">Leaf</tissue>
    </source>
</reference>
<gene>
    <name evidence="1" type="ORF">F0562_010995</name>
</gene>
<organism evidence="1 2">
    <name type="scientific">Nyssa sinensis</name>
    <dbReference type="NCBI Taxonomy" id="561372"/>
    <lineage>
        <taxon>Eukaryota</taxon>
        <taxon>Viridiplantae</taxon>
        <taxon>Streptophyta</taxon>
        <taxon>Embryophyta</taxon>
        <taxon>Tracheophyta</taxon>
        <taxon>Spermatophyta</taxon>
        <taxon>Magnoliopsida</taxon>
        <taxon>eudicotyledons</taxon>
        <taxon>Gunneridae</taxon>
        <taxon>Pentapetalae</taxon>
        <taxon>asterids</taxon>
        <taxon>Cornales</taxon>
        <taxon>Nyssaceae</taxon>
        <taxon>Nyssa</taxon>
    </lineage>
</organism>
<dbReference type="OrthoDB" id="1658484at2759"/>
<protein>
    <submittedName>
        <fullName evidence="1">Uncharacterized protein</fullName>
    </submittedName>
</protein>
<proteinExistence type="predicted"/>
<name>A0A5J5A429_9ASTE</name>
<dbReference type="EMBL" id="CM018047">
    <property type="protein sequence ID" value="KAA8524572.1"/>
    <property type="molecule type" value="Genomic_DNA"/>
</dbReference>
<dbReference type="InterPro" id="IPR004158">
    <property type="entry name" value="DUF247_pln"/>
</dbReference>
<dbReference type="PANTHER" id="PTHR31170:SF25">
    <property type="entry name" value="BNAA09G04570D PROTEIN"/>
    <property type="match status" value="1"/>
</dbReference>
<dbReference type="Pfam" id="PF03140">
    <property type="entry name" value="DUF247"/>
    <property type="match status" value="1"/>
</dbReference>
<dbReference type="PANTHER" id="PTHR31170">
    <property type="entry name" value="BNAC04G53230D PROTEIN"/>
    <property type="match status" value="1"/>
</dbReference>
<keyword evidence="2" id="KW-1185">Reference proteome</keyword>
<accession>A0A5J5A429</accession>
<evidence type="ECO:0000313" key="1">
    <source>
        <dbReference type="EMBL" id="KAA8524572.1"/>
    </source>
</evidence>
<dbReference type="AlphaFoldDB" id="A0A5J5A429"/>